<comment type="caution">
    <text evidence="1">The sequence shown here is derived from an EMBL/GenBank/DDBJ whole genome shotgun (WGS) entry which is preliminary data.</text>
</comment>
<dbReference type="RefSeq" id="WP_310408152.1">
    <property type="nucleotide sequence ID" value="NZ_JAVDWW010000015.1"/>
</dbReference>
<keyword evidence="2" id="KW-1185">Reference proteome</keyword>
<name>A0ABU1XQN4_9NOCA</name>
<sequence>MKFVPESVLGMAQTMEPAATATQAHARQIAEVGFEPSHAGQDYGHEGAKLAAGVDSIVALLQSWSEASTATAGALRHTVTVITTADQQNRTQIERAGEAEGSA</sequence>
<evidence type="ECO:0008006" key="3">
    <source>
        <dbReference type="Google" id="ProtNLM"/>
    </source>
</evidence>
<evidence type="ECO:0000313" key="2">
    <source>
        <dbReference type="Proteomes" id="UP001251217"/>
    </source>
</evidence>
<reference evidence="1 2" key="1">
    <citation type="submission" date="2023-07" db="EMBL/GenBank/DDBJ databases">
        <title>Sorghum-associated microbial communities from plants grown in Nebraska, USA.</title>
        <authorList>
            <person name="Schachtman D."/>
        </authorList>
    </citation>
    <scope>NUCLEOTIDE SEQUENCE [LARGE SCALE GENOMIC DNA]</scope>
    <source>
        <strain evidence="1 2">4272</strain>
    </source>
</reference>
<accession>A0ABU1XQN4</accession>
<protein>
    <recommendedName>
        <fullName evidence="3">Excreted virulence factor EspC (Type VII ESX diderm)</fullName>
    </recommendedName>
</protein>
<evidence type="ECO:0000313" key="1">
    <source>
        <dbReference type="EMBL" id="MDR7172880.1"/>
    </source>
</evidence>
<dbReference type="EMBL" id="JAVDWW010000015">
    <property type="protein sequence ID" value="MDR7172880.1"/>
    <property type="molecule type" value="Genomic_DNA"/>
</dbReference>
<gene>
    <name evidence="1" type="ORF">J2W56_006646</name>
</gene>
<dbReference type="Proteomes" id="UP001251217">
    <property type="component" value="Unassembled WGS sequence"/>
</dbReference>
<organism evidence="1 2">
    <name type="scientific">Nocardia kruczakiae</name>
    <dbReference type="NCBI Taxonomy" id="261477"/>
    <lineage>
        <taxon>Bacteria</taxon>
        <taxon>Bacillati</taxon>
        <taxon>Actinomycetota</taxon>
        <taxon>Actinomycetes</taxon>
        <taxon>Mycobacteriales</taxon>
        <taxon>Nocardiaceae</taxon>
        <taxon>Nocardia</taxon>
    </lineage>
</organism>
<proteinExistence type="predicted"/>